<dbReference type="InterPro" id="IPR036866">
    <property type="entry name" value="RibonucZ/Hydroxyglut_hydro"/>
</dbReference>
<evidence type="ECO:0000256" key="1">
    <source>
        <dbReference type="ARBA" id="ARBA00007749"/>
    </source>
</evidence>
<sequence length="368" mass="40363">MGNIPHNLPCPSGASVTVSALNNCFLRGVPTAPYVELIRSGHETFNDLPCLVFLIENSTGRKVLFDLGLRKDWEKLSSVSLKEIQNDEIEILLEADIVDVLQREGIASGEIEAVVISHHHWDHLGDLSLFSKTTRVVVGPGFLDAFRRGYPDDVSAPPLASDLSGKSANEVDFKNPSCVPIGPFTAFDYFGDGSFYLVDAPGHSIGHIGAIARTTSNPDTFVFMGADSCHHCGEFRPSERRPTPGDFGLSSPTSVPSAPCSRPTSDERKDPPRGSCGTPLYSITRDPRYAEYTHDHDAADATIVKVQEMDGYDNVFVTMAHDDSIPRIVDMFTKNINQWKSQKWNETGRWTFLSDWNTCDLAGAKVGS</sequence>
<name>A0A135UGY2_9PEZI</name>
<keyword evidence="4" id="KW-0862">Zinc</keyword>
<dbReference type="GO" id="GO:0016787">
    <property type="term" value="F:hydrolase activity"/>
    <property type="evidence" value="ECO:0007669"/>
    <property type="project" value="UniProtKB-KW"/>
</dbReference>
<evidence type="ECO:0000313" key="7">
    <source>
        <dbReference type="EMBL" id="KXH59616.1"/>
    </source>
</evidence>
<evidence type="ECO:0000313" key="8">
    <source>
        <dbReference type="Proteomes" id="UP000070121"/>
    </source>
</evidence>
<dbReference type="GO" id="GO:0046872">
    <property type="term" value="F:metal ion binding"/>
    <property type="evidence" value="ECO:0007669"/>
    <property type="project" value="UniProtKB-KW"/>
</dbReference>
<comment type="caution">
    <text evidence="7">The sequence shown here is derived from an EMBL/GenBank/DDBJ whole genome shotgun (WGS) entry which is preliminary data.</text>
</comment>
<organism evidence="7 8">
    <name type="scientific">Colletotrichum salicis</name>
    <dbReference type="NCBI Taxonomy" id="1209931"/>
    <lineage>
        <taxon>Eukaryota</taxon>
        <taxon>Fungi</taxon>
        <taxon>Dikarya</taxon>
        <taxon>Ascomycota</taxon>
        <taxon>Pezizomycotina</taxon>
        <taxon>Sordariomycetes</taxon>
        <taxon>Hypocreomycetidae</taxon>
        <taxon>Glomerellales</taxon>
        <taxon>Glomerellaceae</taxon>
        <taxon>Colletotrichum</taxon>
        <taxon>Colletotrichum acutatum species complex</taxon>
    </lineage>
</organism>
<dbReference type="CDD" id="cd07730">
    <property type="entry name" value="metallo-hydrolase-like_MBL-fold"/>
    <property type="match status" value="1"/>
</dbReference>
<accession>A0A135UGY2</accession>
<dbReference type="EMBL" id="JFFI01001482">
    <property type="protein sequence ID" value="KXH59616.1"/>
    <property type="molecule type" value="Genomic_DNA"/>
</dbReference>
<dbReference type="PANTHER" id="PTHR42978">
    <property type="entry name" value="QUORUM-QUENCHING LACTONASE YTNP-RELATED-RELATED"/>
    <property type="match status" value="1"/>
</dbReference>
<feature type="region of interest" description="Disordered" evidence="5">
    <location>
        <begin position="235"/>
        <end position="280"/>
    </location>
</feature>
<evidence type="ECO:0000256" key="5">
    <source>
        <dbReference type="SAM" id="MobiDB-lite"/>
    </source>
</evidence>
<dbReference type="Proteomes" id="UP000070121">
    <property type="component" value="Unassembled WGS sequence"/>
</dbReference>
<keyword evidence="8" id="KW-1185">Reference proteome</keyword>
<dbReference type="Pfam" id="PF00753">
    <property type="entry name" value="Lactamase_B"/>
    <property type="match status" value="1"/>
</dbReference>
<dbReference type="OrthoDB" id="10250730at2759"/>
<dbReference type="InterPro" id="IPR001279">
    <property type="entry name" value="Metallo-B-lactamas"/>
</dbReference>
<dbReference type="SUPFAM" id="SSF56281">
    <property type="entry name" value="Metallo-hydrolase/oxidoreductase"/>
    <property type="match status" value="1"/>
</dbReference>
<dbReference type="STRING" id="1209931.A0A135UGY2"/>
<reference evidence="7 8" key="1">
    <citation type="submission" date="2014-02" db="EMBL/GenBank/DDBJ databases">
        <title>The genome sequence of Colletotrichum salicis CBS 607.94.</title>
        <authorList>
            <person name="Baroncelli R."/>
            <person name="Thon M.R."/>
        </authorList>
    </citation>
    <scope>NUCLEOTIDE SEQUENCE [LARGE SCALE GENOMIC DNA]</scope>
    <source>
        <strain evidence="7 8">CBS 607.94</strain>
    </source>
</reference>
<protein>
    <submittedName>
        <fullName evidence="7">Metallo-beta-lactamase superfamily protein</fullName>
    </submittedName>
</protein>
<dbReference type="SMART" id="SM00849">
    <property type="entry name" value="Lactamase_B"/>
    <property type="match status" value="1"/>
</dbReference>
<evidence type="ECO:0000259" key="6">
    <source>
        <dbReference type="SMART" id="SM00849"/>
    </source>
</evidence>
<keyword evidence="2" id="KW-0479">Metal-binding</keyword>
<evidence type="ECO:0000256" key="3">
    <source>
        <dbReference type="ARBA" id="ARBA00022801"/>
    </source>
</evidence>
<evidence type="ECO:0000256" key="4">
    <source>
        <dbReference type="ARBA" id="ARBA00022833"/>
    </source>
</evidence>
<dbReference type="PANTHER" id="PTHR42978:SF5">
    <property type="entry name" value="METALLO-BETA-LACTAMASE DOMAIN-CONTAINING PROTEIN"/>
    <property type="match status" value="1"/>
</dbReference>
<comment type="similarity">
    <text evidence="1">Belongs to the metallo-beta-lactamase superfamily.</text>
</comment>
<feature type="domain" description="Metallo-beta-lactamase" evidence="6">
    <location>
        <begin position="49"/>
        <end position="280"/>
    </location>
</feature>
<dbReference type="AlphaFoldDB" id="A0A135UGY2"/>
<dbReference type="Gene3D" id="3.60.15.10">
    <property type="entry name" value="Ribonuclease Z/Hydroxyacylglutathione hydrolase-like"/>
    <property type="match status" value="1"/>
</dbReference>
<dbReference type="InterPro" id="IPR051013">
    <property type="entry name" value="MBL_superfamily_lactonases"/>
</dbReference>
<keyword evidence="3" id="KW-0378">Hydrolase</keyword>
<proteinExistence type="inferred from homology"/>
<gene>
    <name evidence="7" type="ORF">CSAL01_04167</name>
</gene>
<evidence type="ECO:0000256" key="2">
    <source>
        <dbReference type="ARBA" id="ARBA00022723"/>
    </source>
</evidence>